<comment type="caution">
    <text evidence="2">The sequence shown here is derived from an EMBL/GenBank/DDBJ whole genome shotgun (WGS) entry which is preliminary data.</text>
</comment>
<evidence type="ECO:0000313" key="3">
    <source>
        <dbReference type="Proteomes" id="UP000812277"/>
    </source>
</evidence>
<protein>
    <submittedName>
        <fullName evidence="2">Flagellar protein FlaG</fullName>
    </submittedName>
</protein>
<dbReference type="RefSeq" id="WP_219872236.1">
    <property type="nucleotide sequence ID" value="NZ_JAHZIJ010000005.1"/>
</dbReference>
<keyword evidence="2" id="KW-0969">Cilium</keyword>
<evidence type="ECO:0000256" key="1">
    <source>
        <dbReference type="SAM" id="MobiDB-lite"/>
    </source>
</evidence>
<gene>
    <name evidence="2" type="ORF">K0T92_09555</name>
</gene>
<organism evidence="2 3">
    <name type="scientific">Paenibacillus oenotherae</name>
    <dbReference type="NCBI Taxonomy" id="1435645"/>
    <lineage>
        <taxon>Bacteria</taxon>
        <taxon>Bacillati</taxon>
        <taxon>Bacillota</taxon>
        <taxon>Bacilli</taxon>
        <taxon>Bacillales</taxon>
        <taxon>Paenibacillaceae</taxon>
        <taxon>Paenibacillus</taxon>
    </lineage>
</organism>
<feature type="compositionally biased region" description="Polar residues" evidence="1">
    <location>
        <begin position="23"/>
        <end position="38"/>
    </location>
</feature>
<dbReference type="PANTHER" id="PTHR37166:SF1">
    <property type="entry name" value="PROTEIN FLAG"/>
    <property type="match status" value="1"/>
</dbReference>
<evidence type="ECO:0000313" key="2">
    <source>
        <dbReference type="EMBL" id="MBW7474990.1"/>
    </source>
</evidence>
<dbReference type="InterPro" id="IPR005186">
    <property type="entry name" value="FlaG"/>
</dbReference>
<feature type="region of interest" description="Disordered" evidence="1">
    <location>
        <begin position="1"/>
        <end position="39"/>
    </location>
</feature>
<sequence length="127" mass="14662">MLGPINRMDATNSRDWNQAAMGTATSADKSTSESTTVQIVKEEKQQLEESQESQKEKMFKEIEKLNEQMKATNRSFRFKYSEEADKFYVQVIDVRSQEVVESLPPEYMIDLSAKLKELIGLFVDKKL</sequence>
<dbReference type="SUPFAM" id="SSF160214">
    <property type="entry name" value="FlaG-like"/>
    <property type="match status" value="1"/>
</dbReference>
<proteinExistence type="predicted"/>
<keyword evidence="2" id="KW-0282">Flagellum</keyword>
<dbReference type="Proteomes" id="UP000812277">
    <property type="component" value="Unassembled WGS sequence"/>
</dbReference>
<dbReference type="PANTHER" id="PTHR37166">
    <property type="entry name" value="PROTEIN FLAG"/>
    <property type="match status" value="1"/>
</dbReference>
<name>A0ABS7D525_9BACL</name>
<keyword evidence="2" id="KW-0966">Cell projection</keyword>
<dbReference type="Gene3D" id="3.30.160.170">
    <property type="entry name" value="FlaG-like"/>
    <property type="match status" value="1"/>
</dbReference>
<accession>A0ABS7D525</accession>
<dbReference type="InterPro" id="IPR035924">
    <property type="entry name" value="FlaG-like_sf"/>
</dbReference>
<keyword evidence="3" id="KW-1185">Reference proteome</keyword>
<dbReference type="EMBL" id="JAHZIJ010000005">
    <property type="protein sequence ID" value="MBW7474990.1"/>
    <property type="molecule type" value="Genomic_DNA"/>
</dbReference>
<dbReference type="Pfam" id="PF03646">
    <property type="entry name" value="FlaG"/>
    <property type="match status" value="1"/>
</dbReference>
<reference evidence="2 3" key="1">
    <citation type="submission" date="2021-07" db="EMBL/GenBank/DDBJ databases">
        <title>Paenibacillus radiodurans sp. nov., isolated from the southeastern edge of Tengger Desert.</title>
        <authorList>
            <person name="Zhang G."/>
        </authorList>
    </citation>
    <scope>NUCLEOTIDE SEQUENCE [LARGE SCALE GENOMIC DNA]</scope>
    <source>
        <strain evidence="2 3">DT7-4</strain>
    </source>
</reference>